<keyword evidence="3 6" id="KW-0812">Transmembrane</keyword>
<reference evidence="7" key="1">
    <citation type="submission" date="2021-01" db="EMBL/GenBank/DDBJ databases">
        <authorList>
            <person name="Corre E."/>
            <person name="Pelletier E."/>
            <person name="Niang G."/>
            <person name="Scheremetjew M."/>
            <person name="Finn R."/>
            <person name="Kale V."/>
            <person name="Holt S."/>
            <person name="Cochrane G."/>
            <person name="Meng A."/>
            <person name="Brown T."/>
            <person name="Cohen L."/>
        </authorList>
    </citation>
    <scope>NUCLEOTIDE SEQUENCE</scope>
    <source>
        <strain evidence="7">GSO104</strain>
    </source>
</reference>
<name>A0A7S4W0L6_9STRA</name>
<evidence type="ECO:0000256" key="2">
    <source>
        <dbReference type="ARBA" id="ARBA00006824"/>
    </source>
</evidence>
<dbReference type="AlphaFoldDB" id="A0A7S4W0L6"/>
<evidence type="ECO:0000256" key="5">
    <source>
        <dbReference type="ARBA" id="ARBA00023136"/>
    </source>
</evidence>
<evidence type="ECO:0000313" key="7">
    <source>
        <dbReference type="EMBL" id="CAE4663506.1"/>
    </source>
</evidence>
<sequence length="290" mass="31783">MIAPLTSTALRAYDALAQSHPLAATSLISCATYASAELFRQICLPAPTPTYATSLPSVVTVNEHRQNKPLLNLRAGPRGILLMGLVGALIHAPWITFWFNLLESIRPGKHISDICTKIILDQSIGCPIYFLMLSFTTNILFFEIESFFCDQRRGQRKFIQNTKKVTDGMWNAVKLSWTAWPLLHAINYSCVPLKRRRLVIQAGGLAWAIFLCCLTASKGVKEGDNKAAAGTVELLESTNIQGFSYDGDETAAADMVAFPAMAAAKGGNSGTASRRLFGNARSIRKRRSIE</sequence>
<dbReference type="GO" id="GO:0005737">
    <property type="term" value="C:cytoplasm"/>
    <property type="evidence" value="ECO:0007669"/>
    <property type="project" value="TreeGrafter"/>
</dbReference>
<evidence type="ECO:0000256" key="1">
    <source>
        <dbReference type="ARBA" id="ARBA00004141"/>
    </source>
</evidence>
<dbReference type="Pfam" id="PF04117">
    <property type="entry name" value="Mpv17_PMP22"/>
    <property type="match status" value="1"/>
</dbReference>
<comment type="similarity">
    <text evidence="2 6">Belongs to the peroxisomal membrane protein PXMP2/4 family.</text>
</comment>
<accession>A0A7S4W0L6</accession>
<gene>
    <name evidence="7" type="ORF">DBRI00130_LOCUS41990</name>
</gene>
<evidence type="ECO:0000256" key="4">
    <source>
        <dbReference type="ARBA" id="ARBA00022989"/>
    </source>
</evidence>
<proteinExistence type="inferred from homology"/>
<dbReference type="PANTHER" id="PTHR11266">
    <property type="entry name" value="PEROXISOMAL MEMBRANE PROTEIN 2, PXMP2 MPV17"/>
    <property type="match status" value="1"/>
</dbReference>
<evidence type="ECO:0000256" key="3">
    <source>
        <dbReference type="ARBA" id="ARBA00022692"/>
    </source>
</evidence>
<dbReference type="GO" id="GO:0016020">
    <property type="term" value="C:membrane"/>
    <property type="evidence" value="ECO:0007669"/>
    <property type="project" value="UniProtKB-SubCell"/>
</dbReference>
<organism evidence="7">
    <name type="scientific">Ditylum brightwellii</name>
    <dbReference type="NCBI Taxonomy" id="49249"/>
    <lineage>
        <taxon>Eukaryota</taxon>
        <taxon>Sar</taxon>
        <taxon>Stramenopiles</taxon>
        <taxon>Ochrophyta</taxon>
        <taxon>Bacillariophyta</taxon>
        <taxon>Mediophyceae</taxon>
        <taxon>Lithodesmiophycidae</taxon>
        <taxon>Lithodesmiales</taxon>
        <taxon>Lithodesmiaceae</taxon>
        <taxon>Ditylum</taxon>
    </lineage>
</organism>
<evidence type="ECO:0000256" key="6">
    <source>
        <dbReference type="RuleBase" id="RU363053"/>
    </source>
</evidence>
<feature type="transmembrane region" description="Helical" evidence="6">
    <location>
        <begin position="80"/>
        <end position="99"/>
    </location>
</feature>
<evidence type="ECO:0008006" key="8">
    <source>
        <dbReference type="Google" id="ProtNLM"/>
    </source>
</evidence>
<keyword evidence="5 6" id="KW-0472">Membrane</keyword>
<dbReference type="InterPro" id="IPR007248">
    <property type="entry name" value="Mpv17_PMP22"/>
</dbReference>
<dbReference type="EMBL" id="HBNS01058378">
    <property type="protein sequence ID" value="CAE4663506.1"/>
    <property type="molecule type" value="Transcribed_RNA"/>
</dbReference>
<keyword evidence="4 6" id="KW-1133">Transmembrane helix</keyword>
<feature type="transmembrane region" description="Helical" evidence="6">
    <location>
        <begin position="128"/>
        <end position="148"/>
    </location>
</feature>
<protein>
    <recommendedName>
        <fullName evidence="8">Peroxisomal membrane protein MPV17</fullName>
    </recommendedName>
</protein>
<comment type="subcellular location">
    <subcellularLocation>
        <location evidence="1">Membrane</location>
        <topology evidence="1">Multi-pass membrane protein</topology>
    </subcellularLocation>
</comment>